<feature type="transmembrane region" description="Helical" evidence="5">
    <location>
        <begin position="412"/>
        <end position="433"/>
    </location>
</feature>
<feature type="transmembrane region" description="Helical" evidence="5">
    <location>
        <begin position="12"/>
        <end position="30"/>
    </location>
</feature>
<keyword evidence="2 5" id="KW-0812">Transmembrane</keyword>
<dbReference type="GO" id="GO:0016020">
    <property type="term" value="C:membrane"/>
    <property type="evidence" value="ECO:0007669"/>
    <property type="project" value="UniProtKB-SubCell"/>
</dbReference>
<feature type="transmembrane region" description="Helical" evidence="5">
    <location>
        <begin position="250"/>
        <end position="267"/>
    </location>
</feature>
<dbReference type="EMBL" id="PDBW01000001">
    <property type="protein sequence ID" value="PFH02177.1"/>
    <property type="molecule type" value="Genomic_DNA"/>
</dbReference>
<keyword evidence="3 5" id="KW-1133">Transmembrane helix</keyword>
<feature type="transmembrane region" description="Helical" evidence="5">
    <location>
        <begin position="212"/>
        <end position="230"/>
    </location>
</feature>
<evidence type="ECO:0000256" key="1">
    <source>
        <dbReference type="ARBA" id="ARBA00004141"/>
    </source>
</evidence>
<evidence type="ECO:0000256" key="4">
    <source>
        <dbReference type="ARBA" id="ARBA00023136"/>
    </source>
</evidence>
<dbReference type="InterPro" id="IPR002797">
    <property type="entry name" value="Polysacc_synth"/>
</dbReference>
<dbReference type="PANTHER" id="PTHR43424:SF1">
    <property type="entry name" value="LOCUS PUTATIVE PROTEIN 1-RELATED"/>
    <property type="match status" value="1"/>
</dbReference>
<dbReference type="Proteomes" id="UP000223596">
    <property type="component" value="Unassembled WGS sequence"/>
</dbReference>
<dbReference type="AlphaFoldDB" id="A0AB36TE30"/>
<keyword evidence="4 5" id="KW-0472">Membrane</keyword>
<feature type="transmembrane region" description="Helical" evidence="5">
    <location>
        <begin position="114"/>
        <end position="135"/>
    </location>
</feature>
<name>A0AB36TE30_ACETH</name>
<evidence type="ECO:0000313" key="6">
    <source>
        <dbReference type="EMBL" id="PFH02177.1"/>
    </source>
</evidence>
<feature type="transmembrane region" description="Helical" evidence="5">
    <location>
        <begin position="168"/>
        <end position="191"/>
    </location>
</feature>
<feature type="transmembrane region" description="Helical" evidence="5">
    <location>
        <begin position="82"/>
        <end position="108"/>
    </location>
</feature>
<proteinExistence type="predicted"/>
<protein>
    <submittedName>
        <fullName evidence="6">O-antigen/teichoic acid export membrane protein</fullName>
    </submittedName>
</protein>
<feature type="transmembrane region" description="Helical" evidence="5">
    <location>
        <begin position="42"/>
        <end position="61"/>
    </location>
</feature>
<feature type="transmembrane region" description="Helical" evidence="5">
    <location>
        <begin position="355"/>
        <end position="375"/>
    </location>
</feature>
<feature type="transmembrane region" description="Helical" evidence="5">
    <location>
        <begin position="144"/>
        <end position="162"/>
    </location>
</feature>
<evidence type="ECO:0000256" key="3">
    <source>
        <dbReference type="ARBA" id="ARBA00022989"/>
    </source>
</evidence>
<evidence type="ECO:0000256" key="2">
    <source>
        <dbReference type="ARBA" id="ARBA00022692"/>
    </source>
</evidence>
<sequence>MKKESVKKNFIYNILYQILVLILPLITAPYLSRVIGGDSIGIYSYTHAFANYFVLFAMLGVNNYGNRSIARVRDNYDERSRTFWSIYAIQVILTFVLSIAYILYIFLIKPDHSIIYFFQIFYVISAGLDINWFFFGMEKFKITVTRNMLIKILTTIAIFIFVKSVNDLWLYTLIISAGTLISQILIWPFLIKNVSIYIPNLNDIKKHIIPDLKLFIPVIAISLYNIMDKLMLGYMSTYEEVGYYEYAEKIAQVPVTIIIALGTVMMPHVSNLMAKGKLDECKRLFDKGMLFVMFMSFAFTFGMANLSPDFSIWYYGSHFARCGLFMVYLSPVIIFKSWANIVRTQFIMPAGQDNIYITSVITGAIVNLCLNAILIPKYAGIGAIVGTIFAEFSVFFVQFWETRKQIVFGKYLKYASVFCIIGIIMYISMYFVGKIETGLLISIVLRFLVGAFVYCLFAIGYIFHLRKKDVVVNEIIESIKKKLIKQ</sequence>
<dbReference type="GeneID" id="35804654"/>
<dbReference type="InterPro" id="IPR052556">
    <property type="entry name" value="PolySynth_Transporter"/>
</dbReference>
<comment type="subcellular location">
    <subcellularLocation>
        <location evidence="1">Membrane</location>
        <topology evidence="1">Multi-pass membrane protein</topology>
    </subcellularLocation>
</comment>
<feature type="transmembrane region" description="Helical" evidence="5">
    <location>
        <begin position="381"/>
        <end position="400"/>
    </location>
</feature>
<feature type="transmembrane region" description="Helical" evidence="5">
    <location>
        <begin position="312"/>
        <end position="335"/>
    </location>
</feature>
<accession>A0AB36TE30</accession>
<evidence type="ECO:0000256" key="5">
    <source>
        <dbReference type="SAM" id="Phobius"/>
    </source>
</evidence>
<dbReference type="CDD" id="cd13128">
    <property type="entry name" value="MATE_Wzx_like"/>
    <property type="match status" value="1"/>
</dbReference>
<gene>
    <name evidence="6" type="ORF">M972_11943</name>
</gene>
<reference evidence="6 7" key="1">
    <citation type="submission" date="2017-09" db="EMBL/GenBank/DDBJ databases">
        <title>Evaluation of Pacific Biosciences Sequencing Technology to Finishing C. thermocellum Genome Sequences.</title>
        <authorList>
            <person name="Brown S."/>
        </authorList>
    </citation>
    <scope>NUCLEOTIDE SEQUENCE [LARGE SCALE GENOMIC DNA]</scope>
    <source>
        <strain evidence="6 7">AD2</strain>
    </source>
</reference>
<dbReference type="Pfam" id="PF01943">
    <property type="entry name" value="Polysacc_synt"/>
    <property type="match status" value="1"/>
</dbReference>
<dbReference type="RefSeq" id="WP_003517090.1">
    <property type="nucleotide sequence ID" value="NZ_CP013828.1"/>
</dbReference>
<evidence type="ECO:0000313" key="7">
    <source>
        <dbReference type="Proteomes" id="UP000223596"/>
    </source>
</evidence>
<comment type="caution">
    <text evidence="6">The sequence shown here is derived from an EMBL/GenBank/DDBJ whole genome shotgun (WGS) entry which is preliminary data.</text>
</comment>
<feature type="transmembrane region" description="Helical" evidence="5">
    <location>
        <begin position="439"/>
        <end position="463"/>
    </location>
</feature>
<feature type="transmembrane region" description="Helical" evidence="5">
    <location>
        <begin position="288"/>
        <end position="306"/>
    </location>
</feature>
<dbReference type="PANTHER" id="PTHR43424">
    <property type="entry name" value="LOCUS PUTATIVE PROTEIN 1-RELATED"/>
    <property type="match status" value="1"/>
</dbReference>
<organism evidence="6 7">
    <name type="scientific">Acetivibrio thermocellus AD2</name>
    <dbReference type="NCBI Taxonomy" id="1138384"/>
    <lineage>
        <taxon>Bacteria</taxon>
        <taxon>Bacillati</taxon>
        <taxon>Bacillota</taxon>
        <taxon>Clostridia</taxon>
        <taxon>Eubacteriales</taxon>
        <taxon>Oscillospiraceae</taxon>
        <taxon>Acetivibrio</taxon>
    </lineage>
</organism>